<reference evidence="1" key="1">
    <citation type="submission" date="2023-04" db="EMBL/GenBank/DDBJ databases">
        <title>Draft Genome sequencing of Naganishia species isolated from polar environments using Oxford Nanopore Technology.</title>
        <authorList>
            <person name="Leo P."/>
            <person name="Venkateswaran K."/>
        </authorList>
    </citation>
    <scope>NUCLEOTIDE SEQUENCE</scope>
    <source>
        <strain evidence="1">MNA-CCFEE 5425</strain>
    </source>
</reference>
<protein>
    <submittedName>
        <fullName evidence="1">Uncharacterized protein</fullName>
    </submittedName>
</protein>
<dbReference type="EMBL" id="JASBWU010000002">
    <property type="protein sequence ID" value="KAJ9124072.1"/>
    <property type="molecule type" value="Genomic_DNA"/>
</dbReference>
<dbReference type="Proteomes" id="UP001243375">
    <property type="component" value="Unassembled WGS sequence"/>
</dbReference>
<gene>
    <name evidence="1" type="ORF">QFC22_000867</name>
</gene>
<evidence type="ECO:0000313" key="1">
    <source>
        <dbReference type="EMBL" id="KAJ9124072.1"/>
    </source>
</evidence>
<proteinExistence type="predicted"/>
<evidence type="ECO:0000313" key="2">
    <source>
        <dbReference type="Proteomes" id="UP001243375"/>
    </source>
</evidence>
<sequence>MATNAILERTMSARSKAMGGGEIEAFQIDFHLFLGIDYKIEKVKAVLTMTPPPRTFTPANGTSLSLPQVTPLDAQGEYNTSEIRTIRPGITEDLTTTTIDSQNENETPPTIHTLSQSGNIAALQILKSNNQLNAETVNSRDSQDVTPLHWAAINNHVAVCRFLLDECEAEVDPVGGELKATPLMWAARNGHLYVMHLLLQHSADPNLRDSQGFNTLHLATHSSGVMALLYMLHQPIAVDEKDTDGHTALMWAAWQGDAISIDLLLKHGASVDTTDNAHLTPLHWATIKASRPCIERLVAAGAKLDARDDAGKTPRDMADEMKILEPYRLGLHDAGFALDGFKIQSAIDPKRTQYAILLAPTVFLGAVFASIAYLPIYVGIPFALALFFGMHHLLTRTLLGSAGFGDTVSKSPYFAAIITASLVWVGLTWLTQLLTGTPNGLILNFWFALAYIACAYNFYRAITLDPGHSKLPHDEAELNALVEDLASTGRLNGTIFCISCMLASTSVTTVIVHGYGIVDYLLAVGSGNHRQFLLFVGTLVAGISLFDALAISYYTSNAPTYVPSPSDYLEFCDVVPSICGAYNYAPFLLAVSLWSTLQLTWTIILLATQIFQVCRQMTTLEVSNLGRYGFMGGKGGSSLREQGGAMAQLMAHQGQQPSSLGAGPGQSGAEEVGQVITANGDGDAFGAAAIPLGGTNDTHLHGPGCKHNADGAAGHQHHHHRFGIVGKICSTALRACTGGPMLQLLGLDRFTKGKAMEGMRKSGQEGAGSNPFSVGLVGNCHDFWTNGGALGVDYTALYEIPPDGFHYKPQGLMSMIRTRGQPGFTTRNRDYEMLPSHDNV</sequence>
<name>A0ACC2XJD2_9TREE</name>
<organism evidence="1 2">
    <name type="scientific">Naganishia vaughanmartiniae</name>
    <dbReference type="NCBI Taxonomy" id="1424756"/>
    <lineage>
        <taxon>Eukaryota</taxon>
        <taxon>Fungi</taxon>
        <taxon>Dikarya</taxon>
        <taxon>Basidiomycota</taxon>
        <taxon>Agaricomycotina</taxon>
        <taxon>Tremellomycetes</taxon>
        <taxon>Filobasidiales</taxon>
        <taxon>Filobasidiaceae</taxon>
        <taxon>Naganishia</taxon>
    </lineage>
</organism>
<keyword evidence="2" id="KW-1185">Reference proteome</keyword>
<accession>A0ACC2XJD2</accession>
<comment type="caution">
    <text evidence="1">The sequence shown here is derived from an EMBL/GenBank/DDBJ whole genome shotgun (WGS) entry which is preliminary data.</text>
</comment>